<accession>A0A316AI25</accession>
<name>A0A316AI25_9BACT</name>
<dbReference type="InterPro" id="IPR054426">
    <property type="entry name" value="S1CSD-TOTE-1"/>
</dbReference>
<feature type="domain" description="TOTE conflict systems S1/CSD-like" evidence="1">
    <location>
        <begin position="361"/>
        <end position="424"/>
    </location>
</feature>
<dbReference type="Pfam" id="PF22708">
    <property type="entry name" value="S1CSD-TOTE-1"/>
    <property type="match status" value="1"/>
</dbReference>
<evidence type="ECO:0000313" key="2">
    <source>
        <dbReference type="EMBL" id="PWJ57301.1"/>
    </source>
</evidence>
<reference evidence="2 3" key="1">
    <citation type="submission" date="2018-03" db="EMBL/GenBank/DDBJ databases">
        <title>Genomic Encyclopedia of Archaeal and Bacterial Type Strains, Phase II (KMG-II): from individual species to whole genera.</title>
        <authorList>
            <person name="Goeker M."/>
        </authorList>
    </citation>
    <scope>NUCLEOTIDE SEQUENCE [LARGE SCALE GENOMIC DNA]</scope>
    <source>
        <strain evidence="2 3">DSM 100346</strain>
    </source>
</reference>
<keyword evidence="3" id="KW-1185">Reference proteome</keyword>
<dbReference type="EMBL" id="QGDT01000007">
    <property type="protein sequence ID" value="PWJ57301.1"/>
    <property type="molecule type" value="Genomic_DNA"/>
</dbReference>
<sequence length="499" mass="57279">MTANSKIIEGTAKDVNVLRKNGQLTAAYQLAQELLTAQPHNIWNKRAMGWVLLDILKSENEDLDAKEGLIGQLADLQLPLSETIFYDQFRWKLAKYLFVVQDAESPNLEWLLPILEVVVPGSAPSNKYLLKAIIKNSANFVDFLTVMNIWGWDSFEAGDCAPQLTSQGKRMPSLAERAYIATAKTILQRDAYDTPQVGAFIEQLRKATMEQPKWQFALYYYANLLQKVGREQEALRAFIPFAKLKSNDFWVWDLLATLYHDQEEMQLSCYAKALLCKVPDKFSLKIRLKLAQLLIKKGNWQVARVEINKIVETRRQNHWKITPELVQIMRNPSYQVLTDEHSSNLKWYTSHKDLAENLILDQGLEQFAIIWNINPVKNTAQYFVDANIHGGFSLAHVKETLVIGDMVRLHLEKIDKDDQSFYKVKRVKKTSEKPASIHRKAFVGIPKALGRLVLIEDVLIPRHMAEGMNLQKSYSGTALVSYDYTRKKWGWTALEINPL</sequence>
<dbReference type="InterPro" id="IPR011990">
    <property type="entry name" value="TPR-like_helical_dom_sf"/>
</dbReference>
<dbReference type="OrthoDB" id="6196244at2"/>
<comment type="caution">
    <text evidence="2">The sequence shown here is derived from an EMBL/GenBank/DDBJ whole genome shotgun (WGS) entry which is preliminary data.</text>
</comment>
<dbReference type="InterPro" id="IPR054283">
    <property type="entry name" value="DUF7017"/>
</dbReference>
<evidence type="ECO:0000259" key="1">
    <source>
        <dbReference type="Pfam" id="PF22708"/>
    </source>
</evidence>
<dbReference type="RefSeq" id="WP_109674952.1">
    <property type="nucleotide sequence ID" value="NZ_QGDT01000007.1"/>
</dbReference>
<organism evidence="2 3">
    <name type="scientific">Dyadobacter jejuensis</name>
    <dbReference type="NCBI Taxonomy" id="1082580"/>
    <lineage>
        <taxon>Bacteria</taxon>
        <taxon>Pseudomonadati</taxon>
        <taxon>Bacteroidota</taxon>
        <taxon>Cytophagia</taxon>
        <taxon>Cytophagales</taxon>
        <taxon>Spirosomataceae</taxon>
        <taxon>Dyadobacter</taxon>
    </lineage>
</organism>
<dbReference type="AlphaFoldDB" id="A0A316AI25"/>
<dbReference type="Proteomes" id="UP000245880">
    <property type="component" value="Unassembled WGS sequence"/>
</dbReference>
<dbReference type="Gene3D" id="1.25.40.10">
    <property type="entry name" value="Tetratricopeptide repeat domain"/>
    <property type="match status" value="1"/>
</dbReference>
<dbReference type="Pfam" id="PF22860">
    <property type="entry name" value="DUF7017"/>
    <property type="match status" value="1"/>
</dbReference>
<dbReference type="SUPFAM" id="SSF48452">
    <property type="entry name" value="TPR-like"/>
    <property type="match status" value="1"/>
</dbReference>
<gene>
    <name evidence="2" type="ORF">CLV98_1077</name>
</gene>
<protein>
    <recommendedName>
        <fullName evidence="1">TOTE conflict systems S1/CSD-like domain-containing protein</fullName>
    </recommendedName>
</protein>
<evidence type="ECO:0000313" key="3">
    <source>
        <dbReference type="Proteomes" id="UP000245880"/>
    </source>
</evidence>
<proteinExistence type="predicted"/>